<protein>
    <submittedName>
        <fullName evidence="2">Inositol monophosphatase</fullName>
    </submittedName>
</protein>
<organism evidence="2 3">
    <name type="scientific">Actinacidiphila cocklensis</name>
    <dbReference type="NCBI Taxonomy" id="887465"/>
    <lineage>
        <taxon>Bacteria</taxon>
        <taxon>Bacillati</taxon>
        <taxon>Actinomycetota</taxon>
        <taxon>Actinomycetes</taxon>
        <taxon>Kitasatosporales</taxon>
        <taxon>Streptomycetaceae</taxon>
        <taxon>Actinacidiphila</taxon>
    </lineage>
</organism>
<dbReference type="InterPro" id="IPR000760">
    <property type="entry name" value="Inositol_monophosphatase-like"/>
</dbReference>
<accession>A0A9W4GSM2</accession>
<dbReference type="GO" id="GO:0008934">
    <property type="term" value="F:inositol monophosphate 1-phosphatase activity"/>
    <property type="evidence" value="ECO:0007669"/>
    <property type="project" value="TreeGrafter"/>
</dbReference>
<dbReference type="Gene3D" id="3.30.540.10">
    <property type="entry name" value="Fructose-1,6-Bisphosphatase, subunit A, domain 1"/>
    <property type="match status" value="1"/>
</dbReference>
<dbReference type="Gene3D" id="3.40.190.80">
    <property type="match status" value="1"/>
</dbReference>
<evidence type="ECO:0000256" key="1">
    <source>
        <dbReference type="PIRSR" id="PIRSR600760-2"/>
    </source>
</evidence>
<feature type="binding site" evidence="1">
    <location>
        <position position="78"/>
    </location>
    <ligand>
        <name>Mg(2+)</name>
        <dbReference type="ChEBI" id="CHEBI:18420"/>
        <label>1</label>
        <note>catalytic</note>
    </ligand>
</feature>
<keyword evidence="3" id="KW-1185">Reference proteome</keyword>
<dbReference type="AlphaFoldDB" id="A0A9W4GSM2"/>
<dbReference type="GO" id="GO:0006020">
    <property type="term" value="P:inositol metabolic process"/>
    <property type="evidence" value="ECO:0007669"/>
    <property type="project" value="TreeGrafter"/>
</dbReference>
<dbReference type="GO" id="GO:0007165">
    <property type="term" value="P:signal transduction"/>
    <property type="evidence" value="ECO:0007669"/>
    <property type="project" value="TreeGrafter"/>
</dbReference>
<sequence>MSDAAPDDVPDAHTREMLAFAERLADEARKLLAAAALDAVRPDVKADNSYVTATDRLIESRLRELIADAHPGHGVLGEEFGAHGLGADHVWVLDPLDGTAPFVAGIPVYGTLIGLARQGSPWIGVMDYPATDDRWTGVDGAFARRNGAPVRTRPCADLSTALATCSNPDFFSAPDHARLARVRGRVQYTLYGASSYAFGLLAAGRTDLAVDSGLKPYDVFAPAAVISGAGGRTTQWSGAPLDLTTTGTFLSTADPSLHPEVLDLLH</sequence>
<keyword evidence="1" id="KW-0460">Magnesium</keyword>
<dbReference type="PANTHER" id="PTHR20854:SF4">
    <property type="entry name" value="INOSITOL-1-MONOPHOSPHATASE-RELATED"/>
    <property type="match status" value="1"/>
</dbReference>
<proteinExistence type="predicted"/>
<keyword evidence="1" id="KW-0479">Metal-binding</keyword>
<feature type="binding site" evidence="1">
    <location>
        <position position="97"/>
    </location>
    <ligand>
        <name>Mg(2+)</name>
        <dbReference type="ChEBI" id="CHEBI:18420"/>
        <label>1</label>
        <note>catalytic</note>
    </ligand>
</feature>
<feature type="binding site" evidence="1">
    <location>
        <position position="96"/>
    </location>
    <ligand>
        <name>Mg(2+)</name>
        <dbReference type="ChEBI" id="CHEBI:18420"/>
        <label>1</label>
        <note>catalytic</note>
    </ligand>
</feature>
<comment type="cofactor">
    <cofactor evidence="1">
        <name>Mg(2+)</name>
        <dbReference type="ChEBI" id="CHEBI:18420"/>
    </cofactor>
</comment>
<dbReference type="RefSeq" id="WP_251492871.1">
    <property type="nucleotide sequence ID" value="NZ_CAJSLV010000064.1"/>
</dbReference>
<dbReference type="PRINTS" id="PR00377">
    <property type="entry name" value="IMPHPHTASES"/>
</dbReference>
<dbReference type="Pfam" id="PF00459">
    <property type="entry name" value="Inositol_P"/>
    <property type="match status" value="1"/>
</dbReference>
<feature type="binding site" evidence="1">
    <location>
        <position position="218"/>
    </location>
    <ligand>
        <name>Mg(2+)</name>
        <dbReference type="ChEBI" id="CHEBI:18420"/>
        <label>1</label>
        <note>catalytic</note>
    </ligand>
</feature>
<name>A0A9W4GSM2_9ACTN</name>
<feature type="binding site" evidence="1">
    <location>
        <position position="94"/>
    </location>
    <ligand>
        <name>Mg(2+)</name>
        <dbReference type="ChEBI" id="CHEBI:18420"/>
        <label>1</label>
        <note>catalytic</note>
    </ligand>
</feature>
<reference evidence="2" key="1">
    <citation type="submission" date="2021-05" db="EMBL/GenBank/DDBJ databases">
        <authorList>
            <person name="Arsene-Ploetze F."/>
        </authorList>
    </citation>
    <scope>NUCLEOTIDE SEQUENCE</scope>
    <source>
        <strain evidence="2">DSM 42138</strain>
    </source>
</reference>
<dbReference type="PANTHER" id="PTHR20854">
    <property type="entry name" value="INOSITOL MONOPHOSPHATASE"/>
    <property type="match status" value="1"/>
</dbReference>
<dbReference type="GO" id="GO:0046872">
    <property type="term" value="F:metal ion binding"/>
    <property type="evidence" value="ECO:0007669"/>
    <property type="project" value="UniProtKB-KW"/>
</dbReference>
<evidence type="ECO:0000313" key="2">
    <source>
        <dbReference type="EMBL" id="CAG6395602.1"/>
    </source>
</evidence>
<dbReference type="Proteomes" id="UP001152519">
    <property type="component" value="Unassembled WGS sequence"/>
</dbReference>
<dbReference type="SUPFAM" id="SSF56655">
    <property type="entry name" value="Carbohydrate phosphatase"/>
    <property type="match status" value="1"/>
</dbReference>
<evidence type="ECO:0000313" key="3">
    <source>
        <dbReference type="Proteomes" id="UP001152519"/>
    </source>
</evidence>
<dbReference type="EMBL" id="CAJSLV010000064">
    <property type="protein sequence ID" value="CAG6395602.1"/>
    <property type="molecule type" value="Genomic_DNA"/>
</dbReference>
<gene>
    <name evidence="2" type="ORF">SCOCK_340026</name>
</gene>
<comment type="caution">
    <text evidence="2">The sequence shown here is derived from an EMBL/GenBank/DDBJ whole genome shotgun (WGS) entry which is preliminary data.</text>
</comment>